<proteinExistence type="predicted"/>
<accession>A0A4Q4SN08</accession>
<sequence length="37" mass="3971">MSKAIVAATKPRAIRAANARSSTRVLLGTKIWTEAET</sequence>
<reference evidence="2" key="1">
    <citation type="journal article" date="2019" name="bioRxiv">
        <title>Genomics, evolutionary history and diagnostics of the Alternaria alternata species group including apple and Asian pear pathotypes.</title>
        <authorList>
            <person name="Armitage A.D."/>
            <person name="Cockerton H.M."/>
            <person name="Sreenivasaprasad S."/>
            <person name="Woodhall J.W."/>
            <person name="Lane C.R."/>
            <person name="Harrison R.J."/>
            <person name="Clarkson J.P."/>
        </authorList>
    </citation>
    <scope>NUCLEOTIDE SEQUENCE [LARGE SCALE GENOMIC DNA]</scope>
    <source>
        <strain evidence="2">RGR 97.0016</strain>
    </source>
</reference>
<name>A0A4Q4SN08_9PLEO</name>
<protein>
    <submittedName>
        <fullName evidence="1">Uncharacterized protein</fullName>
    </submittedName>
</protein>
<gene>
    <name evidence="1" type="ORF">AA0113_g2021</name>
</gene>
<evidence type="ECO:0000313" key="2">
    <source>
        <dbReference type="Proteomes" id="UP000293823"/>
    </source>
</evidence>
<dbReference type="Proteomes" id="UP000293823">
    <property type="component" value="Unassembled WGS sequence"/>
</dbReference>
<dbReference type="OrthoDB" id="10289909at2759"/>
<keyword evidence="2" id="KW-1185">Reference proteome</keyword>
<dbReference type="AlphaFoldDB" id="A0A4Q4SN08"/>
<comment type="caution">
    <text evidence="1">The sequence shown here is derived from an EMBL/GenBank/DDBJ whole genome shotgun (WGS) entry which is preliminary data.</text>
</comment>
<dbReference type="EMBL" id="PEJP01000006">
    <property type="protein sequence ID" value="RYO71626.1"/>
    <property type="molecule type" value="Genomic_DNA"/>
</dbReference>
<evidence type="ECO:0000313" key="1">
    <source>
        <dbReference type="EMBL" id="RYO71626.1"/>
    </source>
</evidence>
<organism evidence="1 2">
    <name type="scientific">Alternaria arborescens</name>
    <dbReference type="NCBI Taxonomy" id="156630"/>
    <lineage>
        <taxon>Eukaryota</taxon>
        <taxon>Fungi</taxon>
        <taxon>Dikarya</taxon>
        <taxon>Ascomycota</taxon>
        <taxon>Pezizomycotina</taxon>
        <taxon>Dothideomycetes</taxon>
        <taxon>Pleosporomycetidae</taxon>
        <taxon>Pleosporales</taxon>
        <taxon>Pleosporineae</taxon>
        <taxon>Pleosporaceae</taxon>
        <taxon>Alternaria</taxon>
        <taxon>Alternaria sect. Alternaria</taxon>
    </lineage>
</organism>